<feature type="region of interest" description="Disordered" evidence="1">
    <location>
        <begin position="29"/>
        <end position="66"/>
    </location>
</feature>
<proteinExistence type="predicted"/>
<dbReference type="Proteomes" id="UP000030108">
    <property type="component" value="Unassembled WGS sequence"/>
</dbReference>
<feature type="compositionally biased region" description="Polar residues" evidence="1">
    <location>
        <begin position="47"/>
        <end position="60"/>
    </location>
</feature>
<organism evidence="2 3">
    <name type="scientific">Rhizoctonia solani AG-3 Rhs1AP</name>
    <dbReference type="NCBI Taxonomy" id="1086054"/>
    <lineage>
        <taxon>Eukaryota</taxon>
        <taxon>Fungi</taxon>
        <taxon>Dikarya</taxon>
        <taxon>Basidiomycota</taxon>
        <taxon>Agaricomycotina</taxon>
        <taxon>Agaricomycetes</taxon>
        <taxon>Cantharellales</taxon>
        <taxon>Ceratobasidiaceae</taxon>
        <taxon>Rhizoctonia</taxon>
    </lineage>
</organism>
<comment type="caution">
    <text evidence="2">The sequence shown here is derived from an EMBL/GenBank/DDBJ whole genome shotgun (WGS) entry which is preliminary data.</text>
</comment>
<gene>
    <name evidence="2" type="ORF">RSOL_073550</name>
</gene>
<sequence>MAQNAAAEKAAKKQMKQMKKDIFALQQRAMQAEEAQQRAEEENQALKTQLNRRTGPSANNAEGHATNRLKLNSSETKAWKKRAKLAGSPIYWEIERFATPGQLVVVRDVIYHMSKSPGPIWLEDWFQQEIHEGARKGRSAIVHSVQAMCDRIFGIAHEDFEDRLRRPNLPRVIDLRNFLHLNEKNEDGSPDLSQFFRDVTIVRVLRLMLYGKSAINTGKRSSKARKCYSKLWHITRITPSLLAFAATIIHFVLSGDPYFEEGSGSINYSAWFHARLRLLEAVYDHHRNAYNSLMKYYNKEVLGINNQGVEVDDHGDVQGTPDEDVGMDVDDLEFLENLGG</sequence>
<evidence type="ECO:0000313" key="2">
    <source>
        <dbReference type="EMBL" id="EUC54783.1"/>
    </source>
</evidence>
<evidence type="ECO:0000256" key="1">
    <source>
        <dbReference type="SAM" id="MobiDB-lite"/>
    </source>
</evidence>
<dbReference type="EMBL" id="JATN01000322">
    <property type="protein sequence ID" value="EUC54783.1"/>
    <property type="molecule type" value="Genomic_DNA"/>
</dbReference>
<reference evidence="3" key="1">
    <citation type="journal article" date="2014" name="Genome Announc.">
        <title>Draft genome sequence of the plant-pathogenic soil fungus Rhizoctonia solani anastomosis group 3 strain Rhs1AP.</title>
        <authorList>
            <person name="Cubeta M.A."/>
            <person name="Thomas E."/>
            <person name="Dean R.A."/>
            <person name="Jabaji S."/>
            <person name="Neate S.M."/>
            <person name="Tavantzis S."/>
            <person name="Toda T."/>
            <person name="Vilgalys R."/>
            <person name="Bharathan N."/>
            <person name="Fedorova-Abrams N."/>
            <person name="Pakala S.B."/>
            <person name="Pakala S.M."/>
            <person name="Zafar N."/>
            <person name="Joardar V."/>
            <person name="Losada L."/>
            <person name="Nierman W.C."/>
        </authorList>
    </citation>
    <scope>NUCLEOTIDE SEQUENCE [LARGE SCALE GENOMIC DNA]</scope>
    <source>
        <strain evidence="3">AG-3</strain>
    </source>
</reference>
<protein>
    <submittedName>
        <fullName evidence="2">Uncharacterized protein</fullName>
    </submittedName>
</protein>
<evidence type="ECO:0000313" key="3">
    <source>
        <dbReference type="Proteomes" id="UP000030108"/>
    </source>
</evidence>
<dbReference type="Pfam" id="PF20414">
    <property type="entry name" value="DUF6698"/>
    <property type="match status" value="1"/>
</dbReference>
<accession>X8IXC8</accession>
<dbReference type="AlphaFoldDB" id="X8IXC8"/>
<dbReference type="InterPro" id="IPR046521">
    <property type="entry name" value="DUF6698"/>
</dbReference>
<dbReference type="OrthoDB" id="3231188at2759"/>
<feature type="non-terminal residue" evidence="2">
    <location>
        <position position="340"/>
    </location>
</feature>
<name>X8IXC8_9AGAM</name>